<evidence type="ECO:0000256" key="7">
    <source>
        <dbReference type="ARBA" id="ARBA00022840"/>
    </source>
</evidence>
<dbReference type="InterPro" id="IPR003594">
    <property type="entry name" value="HATPase_dom"/>
</dbReference>
<name>A0ABT9EPC4_9SPHN</name>
<sequence length="427" mass="47690">MSKHWKERLEQQNRLFNAALSNIVHGLCMFDDRGRLILCNTAYARMYDLPPELTREGTPHDDIMAHCIAHGCAPAELDCYFAVVAEAESQHRPAVQNIVLADGRVVKISHSPMDGHAYVATHQDVTEKVRVTDELARANDTLEAKVRERTELVWRQAEVLERLLLQERETNREQRQFVAMASHEFRTPLTIIDGAAQRLLRHRDRGDALFVGEKAEQIRSSVARIIDLMESILEVGRHDAGKGRLVYAPTDLAAMLRRCCERQASISPTHRFHLDLDELGTTIEADESALQQVFTNLLSNAVKYSRGKPDIDIRAWQTGHTVHVAVRDQGIGIDEEDIPQMFDRYFRARTSTGIAGTGIGLHLARQIVDMHQGSIALVSKPGHGSTFTVSLPCTAPADNDVTDLLSIDRMDHSASMTATLSTTRPIG</sequence>
<dbReference type="Pfam" id="PF02518">
    <property type="entry name" value="HATPase_c"/>
    <property type="match status" value="1"/>
</dbReference>
<evidence type="ECO:0000313" key="10">
    <source>
        <dbReference type="EMBL" id="MDP1028685.1"/>
    </source>
</evidence>
<organism evidence="10 11">
    <name type="scientific">Sphingomonas aurea</name>
    <dbReference type="NCBI Taxonomy" id="3063994"/>
    <lineage>
        <taxon>Bacteria</taxon>
        <taxon>Pseudomonadati</taxon>
        <taxon>Pseudomonadota</taxon>
        <taxon>Alphaproteobacteria</taxon>
        <taxon>Sphingomonadales</taxon>
        <taxon>Sphingomonadaceae</taxon>
        <taxon>Sphingomonas</taxon>
    </lineage>
</organism>
<keyword evidence="5" id="KW-0547">Nucleotide-binding</keyword>
<reference evidence="10 11" key="1">
    <citation type="submission" date="2023-07" db="EMBL/GenBank/DDBJ databases">
        <authorList>
            <person name="Kim M.K."/>
        </authorList>
    </citation>
    <scope>NUCLEOTIDE SEQUENCE [LARGE SCALE GENOMIC DNA]</scope>
    <source>
        <strain evidence="10 11">KR1UV-12</strain>
    </source>
</reference>
<evidence type="ECO:0000256" key="2">
    <source>
        <dbReference type="ARBA" id="ARBA00012438"/>
    </source>
</evidence>
<dbReference type="InterPro" id="IPR005467">
    <property type="entry name" value="His_kinase_dom"/>
</dbReference>
<keyword evidence="11" id="KW-1185">Reference proteome</keyword>
<comment type="catalytic activity">
    <reaction evidence="1">
        <text>ATP + protein L-histidine = ADP + protein N-phospho-L-histidine.</text>
        <dbReference type="EC" id="2.7.13.3"/>
    </reaction>
</comment>
<dbReference type="Gene3D" id="3.30.565.10">
    <property type="entry name" value="Histidine kinase-like ATPase, C-terminal domain"/>
    <property type="match status" value="1"/>
</dbReference>
<accession>A0ABT9EPC4</accession>
<dbReference type="CDD" id="cd00082">
    <property type="entry name" value="HisKA"/>
    <property type="match status" value="1"/>
</dbReference>
<dbReference type="InterPro" id="IPR050351">
    <property type="entry name" value="BphY/WalK/GraS-like"/>
</dbReference>
<dbReference type="GO" id="GO:0005524">
    <property type="term" value="F:ATP binding"/>
    <property type="evidence" value="ECO:0007669"/>
    <property type="project" value="UniProtKB-KW"/>
</dbReference>
<evidence type="ECO:0000259" key="9">
    <source>
        <dbReference type="PROSITE" id="PS50109"/>
    </source>
</evidence>
<evidence type="ECO:0000256" key="4">
    <source>
        <dbReference type="ARBA" id="ARBA00022679"/>
    </source>
</evidence>
<dbReference type="PRINTS" id="PR00344">
    <property type="entry name" value="BCTRLSENSOR"/>
</dbReference>
<gene>
    <name evidence="10" type="ORF">Q5H91_15800</name>
</gene>
<dbReference type="PANTHER" id="PTHR42878">
    <property type="entry name" value="TWO-COMPONENT HISTIDINE KINASE"/>
    <property type="match status" value="1"/>
</dbReference>
<evidence type="ECO:0000256" key="1">
    <source>
        <dbReference type="ARBA" id="ARBA00000085"/>
    </source>
</evidence>
<evidence type="ECO:0000313" key="11">
    <source>
        <dbReference type="Proteomes" id="UP001230685"/>
    </source>
</evidence>
<dbReference type="PROSITE" id="PS50109">
    <property type="entry name" value="HIS_KIN"/>
    <property type="match status" value="1"/>
</dbReference>
<keyword evidence="7 10" id="KW-0067">ATP-binding</keyword>
<dbReference type="InterPro" id="IPR004358">
    <property type="entry name" value="Sig_transdc_His_kin-like_C"/>
</dbReference>
<keyword evidence="6" id="KW-0418">Kinase</keyword>
<dbReference type="RefSeq" id="WP_305174422.1">
    <property type="nucleotide sequence ID" value="NZ_JAUUDS010000012.1"/>
</dbReference>
<dbReference type="SUPFAM" id="SSF55785">
    <property type="entry name" value="PYP-like sensor domain (PAS domain)"/>
    <property type="match status" value="1"/>
</dbReference>
<dbReference type="InterPro" id="IPR036890">
    <property type="entry name" value="HATPase_C_sf"/>
</dbReference>
<keyword evidence="4" id="KW-0808">Transferase</keyword>
<dbReference type="InterPro" id="IPR003661">
    <property type="entry name" value="HisK_dim/P_dom"/>
</dbReference>
<proteinExistence type="predicted"/>
<dbReference type="SUPFAM" id="SSF47384">
    <property type="entry name" value="Homodimeric domain of signal transducing histidine kinase"/>
    <property type="match status" value="1"/>
</dbReference>
<evidence type="ECO:0000256" key="5">
    <source>
        <dbReference type="ARBA" id="ARBA00022741"/>
    </source>
</evidence>
<evidence type="ECO:0000256" key="3">
    <source>
        <dbReference type="ARBA" id="ARBA00022553"/>
    </source>
</evidence>
<dbReference type="Proteomes" id="UP001230685">
    <property type="component" value="Unassembled WGS sequence"/>
</dbReference>
<dbReference type="EMBL" id="JAUUDS010000012">
    <property type="protein sequence ID" value="MDP1028685.1"/>
    <property type="molecule type" value="Genomic_DNA"/>
</dbReference>
<dbReference type="SMART" id="SM00387">
    <property type="entry name" value="HATPase_c"/>
    <property type="match status" value="1"/>
</dbReference>
<dbReference type="Pfam" id="PF00512">
    <property type="entry name" value="HisKA"/>
    <property type="match status" value="1"/>
</dbReference>
<comment type="caution">
    <text evidence="10">The sequence shown here is derived from an EMBL/GenBank/DDBJ whole genome shotgun (WGS) entry which is preliminary data.</text>
</comment>
<dbReference type="InterPro" id="IPR036097">
    <property type="entry name" value="HisK_dim/P_sf"/>
</dbReference>
<evidence type="ECO:0000256" key="6">
    <source>
        <dbReference type="ARBA" id="ARBA00022777"/>
    </source>
</evidence>
<dbReference type="SUPFAM" id="SSF55874">
    <property type="entry name" value="ATPase domain of HSP90 chaperone/DNA topoisomerase II/histidine kinase"/>
    <property type="match status" value="1"/>
</dbReference>
<protein>
    <recommendedName>
        <fullName evidence="2">histidine kinase</fullName>
        <ecNumber evidence="2">2.7.13.3</ecNumber>
    </recommendedName>
</protein>
<dbReference type="Gene3D" id="3.30.450.20">
    <property type="entry name" value="PAS domain"/>
    <property type="match status" value="1"/>
</dbReference>
<dbReference type="PANTHER" id="PTHR42878:SF7">
    <property type="entry name" value="SENSOR HISTIDINE KINASE GLRK"/>
    <property type="match status" value="1"/>
</dbReference>
<dbReference type="InterPro" id="IPR035965">
    <property type="entry name" value="PAS-like_dom_sf"/>
</dbReference>
<dbReference type="Gene3D" id="1.10.287.130">
    <property type="match status" value="1"/>
</dbReference>
<evidence type="ECO:0000256" key="8">
    <source>
        <dbReference type="ARBA" id="ARBA00023012"/>
    </source>
</evidence>
<feature type="domain" description="Histidine kinase" evidence="9">
    <location>
        <begin position="180"/>
        <end position="395"/>
    </location>
</feature>
<keyword evidence="3" id="KW-0597">Phosphoprotein</keyword>
<dbReference type="Pfam" id="PF12860">
    <property type="entry name" value="PAS_7"/>
    <property type="match status" value="1"/>
</dbReference>
<keyword evidence="8" id="KW-0902">Two-component regulatory system</keyword>
<dbReference type="EC" id="2.7.13.3" evidence="2"/>
<dbReference type="SMART" id="SM00388">
    <property type="entry name" value="HisKA"/>
    <property type="match status" value="1"/>
</dbReference>